<evidence type="ECO:0000256" key="1">
    <source>
        <dbReference type="SAM" id="MobiDB-lite"/>
    </source>
</evidence>
<dbReference type="EMBL" id="GBRH01170976">
    <property type="protein sequence ID" value="JAE26920.1"/>
    <property type="molecule type" value="Transcribed_RNA"/>
</dbReference>
<reference evidence="2" key="2">
    <citation type="journal article" date="2015" name="Data Brief">
        <title>Shoot transcriptome of the giant reed, Arundo donax.</title>
        <authorList>
            <person name="Barrero R.A."/>
            <person name="Guerrero F.D."/>
            <person name="Moolhuijzen P."/>
            <person name="Goolsby J.A."/>
            <person name="Tidwell J."/>
            <person name="Bellgard S.E."/>
            <person name="Bellgard M.I."/>
        </authorList>
    </citation>
    <scope>NUCLEOTIDE SEQUENCE</scope>
    <source>
        <tissue evidence="2">Shoot tissue taken approximately 20 cm above the soil surface</tissue>
    </source>
</reference>
<evidence type="ECO:0000313" key="2">
    <source>
        <dbReference type="EMBL" id="JAE26920.1"/>
    </source>
</evidence>
<feature type="compositionally biased region" description="Pro residues" evidence="1">
    <location>
        <begin position="14"/>
        <end position="26"/>
    </location>
</feature>
<dbReference type="AlphaFoldDB" id="A0A0A9GP46"/>
<sequence length="66" mass="7058">MHPTPRAGSDPARAVPPRPARPPPPAVQLDPAAATQLGHLRPHRPCRSPQRPPAARPPVRGSYPAR</sequence>
<name>A0A0A9GP46_ARUDO</name>
<reference evidence="2" key="1">
    <citation type="submission" date="2014-09" db="EMBL/GenBank/DDBJ databases">
        <authorList>
            <person name="Magalhaes I.L.F."/>
            <person name="Oliveira U."/>
            <person name="Santos F.R."/>
            <person name="Vidigal T.H.D.A."/>
            <person name="Brescovit A.D."/>
            <person name="Santos A.J."/>
        </authorList>
    </citation>
    <scope>NUCLEOTIDE SEQUENCE</scope>
    <source>
        <tissue evidence="2">Shoot tissue taken approximately 20 cm above the soil surface</tissue>
    </source>
</reference>
<proteinExistence type="predicted"/>
<organism evidence="2">
    <name type="scientific">Arundo donax</name>
    <name type="common">Giant reed</name>
    <name type="synonym">Donax arundinaceus</name>
    <dbReference type="NCBI Taxonomy" id="35708"/>
    <lineage>
        <taxon>Eukaryota</taxon>
        <taxon>Viridiplantae</taxon>
        <taxon>Streptophyta</taxon>
        <taxon>Embryophyta</taxon>
        <taxon>Tracheophyta</taxon>
        <taxon>Spermatophyta</taxon>
        <taxon>Magnoliopsida</taxon>
        <taxon>Liliopsida</taxon>
        <taxon>Poales</taxon>
        <taxon>Poaceae</taxon>
        <taxon>PACMAD clade</taxon>
        <taxon>Arundinoideae</taxon>
        <taxon>Arundineae</taxon>
        <taxon>Arundo</taxon>
    </lineage>
</organism>
<protein>
    <submittedName>
        <fullName evidence="2">Uncharacterized protein</fullName>
    </submittedName>
</protein>
<feature type="region of interest" description="Disordered" evidence="1">
    <location>
        <begin position="1"/>
        <end position="66"/>
    </location>
</feature>
<accession>A0A0A9GP46</accession>